<dbReference type="Pfam" id="PF22640">
    <property type="entry name" value="ManC_GMP_beta-helix"/>
    <property type="match status" value="1"/>
</dbReference>
<protein>
    <submittedName>
        <fullName evidence="3">Uncharacterized protein</fullName>
    </submittedName>
</protein>
<feature type="domain" description="Nucleotidyl transferase" evidence="1">
    <location>
        <begin position="12"/>
        <end position="293"/>
    </location>
</feature>
<evidence type="ECO:0000259" key="2">
    <source>
        <dbReference type="Pfam" id="PF22640"/>
    </source>
</evidence>
<name>A0A2H0W9C7_9BACT</name>
<reference evidence="4" key="1">
    <citation type="submission" date="2017-09" db="EMBL/GenBank/DDBJ databases">
        <title>Depth-based differentiation of microbial function through sediment-hosted aquifers and enrichment of novel symbionts in the deep terrestrial subsurface.</title>
        <authorList>
            <person name="Probst A.J."/>
            <person name="Ladd B."/>
            <person name="Jarett J.K."/>
            <person name="Geller-Mcgrath D.E."/>
            <person name="Sieber C.M.K."/>
            <person name="Emerson J.B."/>
            <person name="Anantharaman K."/>
            <person name="Thomas B.C."/>
            <person name="Malmstrom R."/>
            <person name="Stieglmeier M."/>
            <person name="Klingl A."/>
            <person name="Woyke T."/>
            <person name="Ryan C.M."/>
            <person name="Banfield J.F."/>
        </authorList>
    </citation>
    <scope>NUCLEOTIDE SEQUENCE [LARGE SCALE GENOMIC DNA]</scope>
</reference>
<dbReference type="Gene3D" id="3.90.550.10">
    <property type="entry name" value="Spore Coat Polysaccharide Biosynthesis Protein SpsA, Chain A"/>
    <property type="match status" value="1"/>
</dbReference>
<evidence type="ECO:0000259" key="1">
    <source>
        <dbReference type="Pfam" id="PF00483"/>
    </source>
</evidence>
<dbReference type="PANTHER" id="PTHR46390:SF1">
    <property type="entry name" value="MANNOSE-1-PHOSPHATE GUANYLYLTRANSFERASE"/>
    <property type="match status" value="1"/>
</dbReference>
<dbReference type="Pfam" id="PF00483">
    <property type="entry name" value="NTP_transferase"/>
    <property type="match status" value="1"/>
</dbReference>
<sequence>MAKLSEQNVKIVLFCGGRGTRMWPISKVGHPKQFDPVLGQTSFFRAAIKRVLKGFSSKDIFISTGSQFKKTIAKQAPEIPFRNVILEPEMRDTLGAVALSAAYINYHFPDSVMVILWGADHLVQKEEAFIKALKKASQLAREDDVIVHIDMKPTYPSVHNGWIKIGKKIKEEDGFETYEFIKQVEKPDLKTAEKFFKSGSYLIHSGYMVCKPNLLLEKYRKHAPDCFKHIEKISKAMGTKDYERVLKEEYHKIEKNSVDFGLFEKLEPGSQLELPVNIGWVDLGTWELIYHGLPKDKAGNVSFGKTELMETKDSLVFSRDDKVAGIIGLSGVIVVDTPQGLLVCSMNKAPLVKKLYKKLFEK</sequence>
<dbReference type="SUPFAM" id="SSF53448">
    <property type="entry name" value="Nucleotide-diphospho-sugar transferases"/>
    <property type="match status" value="1"/>
</dbReference>
<organism evidence="3 4">
    <name type="scientific">Candidatus Beckwithbacteria bacterium CG10_big_fil_rev_8_21_14_0_10_34_10</name>
    <dbReference type="NCBI Taxonomy" id="1974495"/>
    <lineage>
        <taxon>Bacteria</taxon>
        <taxon>Candidatus Beckwithiibacteriota</taxon>
    </lineage>
</organism>
<evidence type="ECO:0000313" key="4">
    <source>
        <dbReference type="Proteomes" id="UP000230093"/>
    </source>
</evidence>
<proteinExistence type="predicted"/>
<dbReference type="InterPro" id="IPR051161">
    <property type="entry name" value="Mannose-6P_isomerase_type2"/>
</dbReference>
<dbReference type="EMBL" id="PEZT01000016">
    <property type="protein sequence ID" value="PIS09165.1"/>
    <property type="molecule type" value="Genomic_DNA"/>
</dbReference>
<dbReference type="InterPro" id="IPR054566">
    <property type="entry name" value="ManC/GMP-like_b-helix"/>
</dbReference>
<dbReference type="InterPro" id="IPR005835">
    <property type="entry name" value="NTP_transferase_dom"/>
</dbReference>
<evidence type="ECO:0000313" key="3">
    <source>
        <dbReference type="EMBL" id="PIS09165.1"/>
    </source>
</evidence>
<dbReference type="GO" id="GO:0004475">
    <property type="term" value="F:mannose-1-phosphate guanylyltransferase (GTP) activity"/>
    <property type="evidence" value="ECO:0007669"/>
    <property type="project" value="TreeGrafter"/>
</dbReference>
<dbReference type="SUPFAM" id="SSF159283">
    <property type="entry name" value="Guanosine diphospho-D-mannose pyrophosphorylase/mannose-6-phosphate isomerase linker domain"/>
    <property type="match status" value="1"/>
</dbReference>
<feature type="domain" description="MannoseP isomerase/GMP-like beta-helix" evidence="2">
    <location>
        <begin position="309"/>
        <end position="359"/>
    </location>
</feature>
<dbReference type="AlphaFoldDB" id="A0A2H0W9C7"/>
<dbReference type="InterPro" id="IPR029044">
    <property type="entry name" value="Nucleotide-diphossugar_trans"/>
</dbReference>
<dbReference type="PANTHER" id="PTHR46390">
    <property type="entry name" value="MANNOSE-1-PHOSPHATE GUANYLYLTRANSFERASE"/>
    <property type="match status" value="1"/>
</dbReference>
<accession>A0A2H0W9C7</accession>
<dbReference type="GO" id="GO:0009298">
    <property type="term" value="P:GDP-mannose biosynthetic process"/>
    <property type="evidence" value="ECO:0007669"/>
    <property type="project" value="TreeGrafter"/>
</dbReference>
<gene>
    <name evidence="3" type="ORF">COT75_02805</name>
</gene>
<comment type="caution">
    <text evidence="3">The sequence shown here is derived from an EMBL/GenBank/DDBJ whole genome shotgun (WGS) entry which is preliminary data.</text>
</comment>
<dbReference type="Proteomes" id="UP000230093">
    <property type="component" value="Unassembled WGS sequence"/>
</dbReference>